<gene>
    <name evidence="1" type="ORF">K503DRAFT_155581</name>
</gene>
<dbReference type="Proteomes" id="UP000092154">
    <property type="component" value="Unassembled WGS sequence"/>
</dbReference>
<organism evidence="1 2">
    <name type="scientific">Rhizopogon vinicolor AM-OR11-026</name>
    <dbReference type="NCBI Taxonomy" id="1314800"/>
    <lineage>
        <taxon>Eukaryota</taxon>
        <taxon>Fungi</taxon>
        <taxon>Dikarya</taxon>
        <taxon>Basidiomycota</taxon>
        <taxon>Agaricomycotina</taxon>
        <taxon>Agaricomycetes</taxon>
        <taxon>Agaricomycetidae</taxon>
        <taxon>Boletales</taxon>
        <taxon>Suillineae</taxon>
        <taxon>Rhizopogonaceae</taxon>
        <taxon>Rhizopogon</taxon>
    </lineage>
</organism>
<dbReference type="InParanoid" id="A0A1B7NFA5"/>
<evidence type="ECO:0000313" key="2">
    <source>
        <dbReference type="Proteomes" id="UP000092154"/>
    </source>
</evidence>
<reference evidence="1 2" key="1">
    <citation type="submission" date="2016-06" db="EMBL/GenBank/DDBJ databases">
        <title>Comparative genomics of the ectomycorrhizal sister species Rhizopogon vinicolor and Rhizopogon vesiculosus (Basidiomycota: Boletales) reveals a divergence of the mating type B locus.</title>
        <authorList>
            <consortium name="DOE Joint Genome Institute"/>
            <person name="Mujic A.B."/>
            <person name="Kuo A."/>
            <person name="Tritt A."/>
            <person name="Lipzen A."/>
            <person name="Chen C."/>
            <person name="Johnson J."/>
            <person name="Sharma A."/>
            <person name="Barry K."/>
            <person name="Grigoriev I.V."/>
            <person name="Spatafora J.W."/>
        </authorList>
    </citation>
    <scope>NUCLEOTIDE SEQUENCE [LARGE SCALE GENOMIC DNA]</scope>
    <source>
        <strain evidence="1 2">AM-OR11-026</strain>
    </source>
</reference>
<dbReference type="EMBL" id="KV448138">
    <property type="protein sequence ID" value="OAX43440.1"/>
    <property type="molecule type" value="Genomic_DNA"/>
</dbReference>
<dbReference type="AlphaFoldDB" id="A0A1B7NFA5"/>
<evidence type="ECO:0000313" key="1">
    <source>
        <dbReference type="EMBL" id="OAX43440.1"/>
    </source>
</evidence>
<keyword evidence="2" id="KW-1185">Reference proteome</keyword>
<sequence>MIFNIGRQCRIVEPLVIGVHFISVYVPLRPSILPLSIYGRWSHAIFVPCALLIRLLVDCTVETSSYRY</sequence>
<proteinExistence type="predicted"/>
<protein>
    <submittedName>
        <fullName evidence="1">Uncharacterized protein</fullName>
    </submittedName>
</protein>
<name>A0A1B7NFA5_9AGAM</name>
<accession>A0A1B7NFA5</accession>